<organism evidence="8">
    <name type="scientific">Human adenovirus F serotype 41</name>
    <name type="common">HAdV-41</name>
    <name type="synonym">Human adenovirus 41</name>
    <dbReference type="NCBI Taxonomy" id="10524"/>
    <lineage>
        <taxon>Viruses</taxon>
        <taxon>Varidnaviria</taxon>
        <taxon>Bamfordvirae</taxon>
        <taxon>Preplasmiviricota</taxon>
        <taxon>Polisuviricotina</taxon>
        <taxon>Pharingeaviricetes</taxon>
        <taxon>Rowavirales</taxon>
        <taxon>Adenoviridae</taxon>
        <taxon>Mastadenovirus</taxon>
        <taxon>Mastadenovirus faecale</taxon>
        <taxon>Human mastadenovirus F</taxon>
    </lineage>
</organism>
<keyword evidence="3" id="KW-0235">DNA replication</keyword>
<reference evidence="8" key="1">
    <citation type="submission" date="2020-07" db="EMBL/GenBank/DDBJ databases">
        <title>Whole genomic analysis of two potential novel Human mastadenovirus species C recombinants in Brazil.</title>
        <authorList>
            <person name="Tahmasebi R."/>
            <person name="da-Costa A.C."/>
            <person name="Watanabe A.S.A."/>
            <person name="Tinker R."/>
            <person name="Milagres F.A.P."/>
            <person name="Sayao-Lobato M.C.A.B."/>
            <person name="Teles Md.A.R."/>
            <person name="Brustulin R."/>
            <person name="Chagas R.T."/>
            <person name="Alves Soares C.V.D."/>
            <person name="Villanova F."/>
            <person name="Deng X."/>
            <person name="Delwart E.L."/>
            <person name="Leal E.S."/>
            <person name="Luchs A."/>
            <person name="Sabino E.C."/>
        </authorList>
    </citation>
    <scope>NUCLEOTIDE SEQUENCE [LARGE SCALE GENOMIC DNA]</scope>
    <source>
        <strain evidence="8">119-Araguaina</strain>
    </source>
</reference>
<evidence type="ECO:0000256" key="4">
    <source>
        <dbReference type="ARBA" id="ARBA00023109"/>
    </source>
</evidence>
<sequence>MKPAVPHLFGFLSAAIPKQVLRRHVGLTCVPFKLYAGMMLGGGCSQASQTLALFQIQHGLLVRVATAGSGKSHGGLGASGGRERWLRRTHLSQHRMHLQKTTKRLPSVSGDPGTAARSRRGFRRGHGAGASGVADPAGLEPGVVRHRTLAVYPPGYGEESVIALYFSIWSVQDCARLTGQSVPTMERFSPLRNIWNRVREFTRAATTSAGITWLSRYVYHYHRLMLEDLAPGAPATLRWPLYREPPPHFLVGYQYLVRTCNDYVFESRAYSRLRYTEITQPGMQVVNWSVMANCTYTINTGSYHRFVDLDDFQNTLTQIQQAVLAERVVADLALLEPLRGFGSTRMADRGDIEIPVERLMQDFYKDLRRCQSEAWGMADRLRIQQAGPKDVILLATIRRLKTANFNHLISSITSRGNPQPTVLSLPCDCDWLDAFLEKFSDPVQLDSLNNAWQSLPTQQIIKCIVSALSLPEGPHLLPPISGTGLQGGVFELRPRSDEHAVTETMRRRRGEIIERFVDRLPIRRRRRRLFRHPRVPRCLLQRRKNSWKKKSSMRFVTLNAKCEKLWRS</sequence>
<dbReference type="Pfam" id="PF02459">
    <property type="entry name" value="Adeno_terminal"/>
    <property type="match status" value="1"/>
</dbReference>
<keyword evidence="1" id="KW-0597">Phosphoprotein</keyword>
<feature type="compositionally biased region" description="Basic residues" evidence="7">
    <location>
        <begin position="117"/>
        <end position="126"/>
    </location>
</feature>
<organismHost>
    <name type="scientific">Homo sapiens</name>
    <name type="common">Human</name>
    <dbReference type="NCBI Taxonomy" id="9606"/>
</organismHost>
<evidence type="ECO:0000256" key="7">
    <source>
        <dbReference type="SAM" id="MobiDB-lite"/>
    </source>
</evidence>
<dbReference type="GO" id="GO:0003677">
    <property type="term" value="F:DNA binding"/>
    <property type="evidence" value="ECO:0007669"/>
    <property type="project" value="UniProtKB-KW"/>
</dbReference>
<dbReference type="GO" id="GO:0006260">
    <property type="term" value="P:DNA replication"/>
    <property type="evidence" value="ECO:0007669"/>
    <property type="project" value="UniProtKB-KW"/>
</dbReference>
<dbReference type="GO" id="GO:0039693">
    <property type="term" value="P:viral DNA genome replication"/>
    <property type="evidence" value="ECO:0007669"/>
    <property type="project" value="UniProtKB-KW"/>
</dbReference>
<proteinExistence type="predicted"/>
<evidence type="ECO:0000256" key="6">
    <source>
        <dbReference type="ARBA" id="ARBA00023125"/>
    </source>
</evidence>
<keyword evidence="6" id="KW-0238">DNA-binding</keyword>
<feature type="region of interest" description="Disordered" evidence="7">
    <location>
        <begin position="96"/>
        <end position="136"/>
    </location>
</feature>
<keyword evidence="2" id="KW-1048">Host nucleus</keyword>
<evidence type="ECO:0000256" key="2">
    <source>
        <dbReference type="ARBA" id="ARBA00022562"/>
    </source>
</evidence>
<protein>
    <submittedName>
        <fullName evidence="8">Terminal protein pTP</fullName>
    </submittedName>
</protein>
<accession>A0A7S6TZ10</accession>
<keyword evidence="4" id="KW-1194">Viral DNA replication</keyword>
<keyword evidence="5" id="KW-0190">Covalent protein-DNA linkage</keyword>
<dbReference type="Proteomes" id="UP000593660">
    <property type="component" value="Segment"/>
</dbReference>
<evidence type="ECO:0000313" key="8">
    <source>
        <dbReference type="EMBL" id="QOV03173.1"/>
    </source>
</evidence>
<evidence type="ECO:0000256" key="3">
    <source>
        <dbReference type="ARBA" id="ARBA00022705"/>
    </source>
</evidence>
<evidence type="ECO:0000256" key="5">
    <source>
        <dbReference type="ARBA" id="ARBA00023124"/>
    </source>
</evidence>
<dbReference type="InterPro" id="IPR003391">
    <property type="entry name" value="Adeno_preterminal"/>
</dbReference>
<evidence type="ECO:0000256" key="1">
    <source>
        <dbReference type="ARBA" id="ARBA00022553"/>
    </source>
</evidence>
<dbReference type="EMBL" id="MT790999">
    <property type="protein sequence ID" value="QOV03173.1"/>
    <property type="molecule type" value="Genomic_DNA"/>
</dbReference>
<name>A0A7S6TZ10_ADE41</name>